<protein>
    <submittedName>
        <fullName evidence="2">Uncharacterized protein</fullName>
    </submittedName>
</protein>
<dbReference type="RefSeq" id="WP_275781767.1">
    <property type="nucleotide sequence ID" value="NZ_BAABDE010000033.1"/>
</dbReference>
<comment type="caution">
    <text evidence="2">The sequence shown here is derived from an EMBL/GenBank/DDBJ whole genome shotgun (WGS) entry which is preliminary data.</text>
</comment>
<keyword evidence="1" id="KW-1133">Transmembrane helix</keyword>
<dbReference type="InterPro" id="IPR045728">
    <property type="entry name" value="DUF6082"/>
</dbReference>
<keyword evidence="3" id="KW-1185">Reference proteome</keyword>
<keyword evidence="1" id="KW-0472">Membrane</keyword>
<evidence type="ECO:0000313" key="3">
    <source>
        <dbReference type="Proteomes" id="UP001501009"/>
    </source>
</evidence>
<dbReference type="Proteomes" id="UP001501009">
    <property type="component" value="Unassembled WGS sequence"/>
</dbReference>
<reference evidence="3" key="1">
    <citation type="journal article" date="2019" name="Int. J. Syst. Evol. Microbiol.">
        <title>The Global Catalogue of Microorganisms (GCM) 10K type strain sequencing project: providing services to taxonomists for standard genome sequencing and annotation.</title>
        <authorList>
            <consortium name="The Broad Institute Genomics Platform"/>
            <consortium name="The Broad Institute Genome Sequencing Center for Infectious Disease"/>
            <person name="Wu L."/>
            <person name="Ma J."/>
        </authorList>
    </citation>
    <scope>NUCLEOTIDE SEQUENCE [LARGE SCALE GENOMIC DNA]</scope>
    <source>
        <strain evidence="3">JCM 17138</strain>
    </source>
</reference>
<keyword evidence="1" id="KW-0812">Transmembrane</keyword>
<name>A0ABP7J6T7_9ACTN</name>
<sequence length="213" mass="23738">MGVLRTHLKRWTGWSLLGIALIALAAATPFLLRHAAPSRTDWAELADVSQTYAAVSTFFSGIALIGVVASLAYQARQVHNDREDAQLAAHRELTLRLLDDPDLLVCWGPPPRPIPVKRAKQHAYVNLIVSFWHADYIVGRLSEEVVRGAAAHLFRGEIGREFWDMQGENWKSTASTRGRRSERFVELVDEGFVRARAAGPPIPTSLFYLSDPV</sequence>
<feature type="transmembrane region" description="Helical" evidence="1">
    <location>
        <begin position="52"/>
        <end position="73"/>
    </location>
</feature>
<organism evidence="2 3">
    <name type="scientific">Streptomyces coacervatus</name>
    <dbReference type="NCBI Taxonomy" id="647381"/>
    <lineage>
        <taxon>Bacteria</taxon>
        <taxon>Bacillati</taxon>
        <taxon>Actinomycetota</taxon>
        <taxon>Actinomycetes</taxon>
        <taxon>Kitasatosporales</taxon>
        <taxon>Streptomycetaceae</taxon>
        <taxon>Streptomyces</taxon>
    </lineage>
</organism>
<feature type="transmembrane region" description="Helical" evidence="1">
    <location>
        <begin position="12"/>
        <end position="32"/>
    </location>
</feature>
<dbReference type="Pfam" id="PF19560">
    <property type="entry name" value="DUF6082"/>
    <property type="match status" value="1"/>
</dbReference>
<dbReference type="EMBL" id="BAABDE010000033">
    <property type="protein sequence ID" value="GAA3836101.1"/>
    <property type="molecule type" value="Genomic_DNA"/>
</dbReference>
<gene>
    <name evidence="2" type="ORF">GCM10022403_080880</name>
</gene>
<evidence type="ECO:0000256" key="1">
    <source>
        <dbReference type="SAM" id="Phobius"/>
    </source>
</evidence>
<proteinExistence type="predicted"/>
<evidence type="ECO:0000313" key="2">
    <source>
        <dbReference type="EMBL" id="GAA3836101.1"/>
    </source>
</evidence>
<accession>A0ABP7J6T7</accession>